<evidence type="ECO:0000259" key="1">
    <source>
        <dbReference type="PROSITE" id="PS51186"/>
    </source>
</evidence>
<evidence type="ECO:0000313" key="2">
    <source>
        <dbReference type="EMBL" id="PKG22140.1"/>
    </source>
</evidence>
<comment type="caution">
    <text evidence="2">The sequence shown here is derived from an EMBL/GenBank/DDBJ whole genome shotgun (WGS) entry which is preliminary data.</text>
</comment>
<proteinExistence type="predicted"/>
<dbReference type="InterPro" id="IPR000182">
    <property type="entry name" value="GNAT_dom"/>
</dbReference>
<name>A0A2N0YY09_9BACI</name>
<dbReference type="SUPFAM" id="SSF55729">
    <property type="entry name" value="Acyl-CoA N-acyltransferases (Nat)"/>
    <property type="match status" value="1"/>
</dbReference>
<organism evidence="2 3">
    <name type="scientific">Niallia nealsonii</name>
    <dbReference type="NCBI Taxonomy" id="115979"/>
    <lineage>
        <taxon>Bacteria</taxon>
        <taxon>Bacillati</taxon>
        <taxon>Bacillota</taxon>
        <taxon>Bacilli</taxon>
        <taxon>Bacillales</taxon>
        <taxon>Bacillaceae</taxon>
        <taxon>Niallia</taxon>
    </lineage>
</organism>
<dbReference type="Gene3D" id="3.40.630.30">
    <property type="match status" value="1"/>
</dbReference>
<protein>
    <submittedName>
        <fullName evidence="2">GNAT family N-acetyltransferase</fullName>
    </submittedName>
</protein>
<keyword evidence="2" id="KW-0808">Transferase</keyword>
<evidence type="ECO:0000313" key="3">
    <source>
        <dbReference type="Proteomes" id="UP000233375"/>
    </source>
</evidence>
<keyword evidence="3" id="KW-1185">Reference proteome</keyword>
<dbReference type="AlphaFoldDB" id="A0A2N0YY09"/>
<dbReference type="CDD" id="cd04301">
    <property type="entry name" value="NAT_SF"/>
    <property type="match status" value="1"/>
</dbReference>
<gene>
    <name evidence="2" type="ORF">CWS01_18525</name>
</gene>
<dbReference type="InterPro" id="IPR016181">
    <property type="entry name" value="Acyl_CoA_acyltransferase"/>
</dbReference>
<dbReference type="Proteomes" id="UP000233375">
    <property type="component" value="Unassembled WGS sequence"/>
</dbReference>
<accession>A0A2N0YY09</accession>
<dbReference type="Pfam" id="PF00583">
    <property type="entry name" value="Acetyltransf_1"/>
    <property type="match status" value="1"/>
</dbReference>
<feature type="domain" description="N-acetyltransferase" evidence="1">
    <location>
        <begin position="3"/>
        <end position="140"/>
    </location>
</feature>
<dbReference type="EMBL" id="PISE01000046">
    <property type="protein sequence ID" value="PKG22140.1"/>
    <property type="molecule type" value="Genomic_DNA"/>
</dbReference>
<dbReference type="GO" id="GO:0016747">
    <property type="term" value="F:acyltransferase activity, transferring groups other than amino-acyl groups"/>
    <property type="evidence" value="ECO:0007669"/>
    <property type="project" value="InterPro"/>
</dbReference>
<sequence>MNTFVKKLTINYKTLEEFQLFNKKTSDPLAITEELKHDLIENSLSSSFFGLYEEDKLVGRMQLNHSVEQHSAENDYLELCKVEILPEYQKLGLGKKFISFVKQFNKPIKTYPLNETNSFWEKLQFQPVKGETNTSYVWIP</sequence>
<dbReference type="RefSeq" id="WP_101178692.1">
    <property type="nucleotide sequence ID" value="NZ_PISE01000046.1"/>
</dbReference>
<dbReference type="PROSITE" id="PS51186">
    <property type="entry name" value="GNAT"/>
    <property type="match status" value="1"/>
</dbReference>
<reference evidence="2 3" key="1">
    <citation type="journal article" date="2003" name="Int. J. Syst. Evol. Microbiol.">
        <title>Bacillus nealsonii sp. nov., isolated from a spacecraft-assembly facility, whose spores are gamma-radiation resistant.</title>
        <authorList>
            <person name="Venkateswaran K."/>
            <person name="Kempf M."/>
            <person name="Chen F."/>
            <person name="Satomi M."/>
            <person name="Nicholson W."/>
            <person name="Kern R."/>
        </authorList>
    </citation>
    <scope>NUCLEOTIDE SEQUENCE [LARGE SCALE GENOMIC DNA]</scope>
    <source>
        <strain evidence="2 3">FO-92</strain>
    </source>
</reference>
<dbReference type="OrthoDB" id="2242710at2"/>